<dbReference type="Proteomes" id="UP000286576">
    <property type="component" value="Unassembled WGS sequence"/>
</dbReference>
<keyword evidence="17" id="KW-1185">Reference proteome</keyword>
<accession>A0A418NWU1</accession>
<dbReference type="GO" id="GO:0046961">
    <property type="term" value="F:proton-transporting ATPase activity, rotational mechanism"/>
    <property type="evidence" value="ECO:0007669"/>
    <property type="project" value="TreeGrafter"/>
</dbReference>
<dbReference type="GO" id="GO:0045259">
    <property type="term" value="C:proton-transporting ATP synthase complex"/>
    <property type="evidence" value="ECO:0007669"/>
    <property type="project" value="UniProtKB-KW"/>
</dbReference>
<comment type="caution">
    <text evidence="16">The sequence shown here is derived from an EMBL/GenBank/DDBJ whole genome shotgun (WGS) entry which is preliminary data.</text>
</comment>
<evidence type="ECO:0000256" key="10">
    <source>
        <dbReference type="ARBA" id="ARBA00025198"/>
    </source>
</evidence>
<feature type="transmembrane region" description="Helical" evidence="13">
    <location>
        <begin position="47"/>
        <end position="65"/>
    </location>
</feature>
<protein>
    <recommendedName>
        <fullName evidence="13">ATP synthase subunit b</fullName>
    </recommendedName>
    <alternativeName>
        <fullName evidence="13">ATP synthase F(0) sector subunit b</fullName>
    </alternativeName>
    <alternativeName>
        <fullName evidence="13">ATPase subunit I</fullName>
    </alternativeName>
    <alternativeName>
        <fullName evidence="13">F-type ATPase subunit b</fullName>
        <shortName evidence="13">F-ATPase subunit b</shortName>
    </alternativeName>
</protein>
<evidence type="ECO:0000256" key="11">
    <source>
        <dbReference type="ARBA" id="ARBA00025614"/>
    </source>
</evidence>
<keyword evidence="15" id="KW-0175">Coiled coil</keyword>
<evidence type="ECO:0000256" key="9">
    <source>
        <dbReference type="ARBA" id="ARBA00023310"/>
    </source>
</evidence>
<evidence type="ECO:0000256" key="6">
    <source>
        <dbReference type="ARBA" id="ARBA00022989"/>
    </source>
</evidence>
<evidence type="ECO:0000256" key="3">
    <source>
        <dbReference type="ARBA" id="ARBA00022547"/>
    </source>
</evidence>
<evidence type="ECO:0000256" key="1">
    <source>
        <dbReference type="ARBA" id="ARBA00005513"/>
    </source>
</evidence>
<dbReference type="PANTHER" id="PTHR33445:SF1">
    <property type="entry name" value="ATP SYNTHASE SUBUNIT B"/>
    <property type="match status" value="1"/>
</dbReference>
<evidence type="ECO:0000256" key="8">
    <source>
        <dbReference type="ARBA" id="ARBA00023136"/>
    </source>
</evidence>
<keyword evidence="3 13" id="KW-0138">CF(0)</keyword>
<feature type="coiled-coil region" evidence="15">
    <location>
        <begin position="79"/>
        <end position="120"/>
    </location>
</feature>
<evidence type="ECO:0000313" key="16">
    <source>
        <dbReference type="EMBL" id="RIV89089.1"/>
    </source>
</evidence>
<keyword evidence="5 13" id="KW-0375">Hydrogen ion transport</keyword>
<dbReference type="OrthoDB" id="7391503at2"/>
<dbReference type="HAMAP" id="MF_01398">
    <property type="entry name" value="ATP_synth_b_bprime"/>
    <property type="match status" value="1"/>
</dbReference>
<proteinExistence type="inferred from homology"/>
<dbReference type="GO" id="GO:0012505">
    <property type="term" value="C:endomembrane system"/>
    <property type="evidence" value="ECO:0007669"/>
    <property type="project" value="UniProtKB-SubCell"/>
</dbReference>
<dbReference type="GO" id="GO:0005886">
    <property type="term" value="C:plasma membrane"/>
    <property type="evidence" value="ECO:0007669"/>
    <property type="project" value="UniProtKB-SubCell"/>
</dbReference>
<comment type="subunit">
    <text evidence="13">F-type ATPases have 2 components, F(1) - the catalytic core - and F(0) - the membrane proton channel. F(1) has five subunits: alpha(3), beta(3), gamma(1), delta(1), epsilon(1). F(0) has three main subunits: a(1), b(2) and c(10-14). The alpha and beta chains form an alternating ring which encloses part of the gamma chain. F(1) is attached to F(0) by a central stalk formed by the gamma and epsilon chains, while a peripheral stalk is formed by the delta and b chains.</text>
</comment>
<dbReference type="PANTHER" id="PTHR33445">
    <property type="entry name" value="ATP SYNTHASE SUBUNIT B', CHLOROPLASTIC"/>
    <property type="match status" value="1"/>
</dbReference>
<comment type="function">
    <text evidence="11">Component of the F(0) channel, it forms part of the peripheral stalk, linking F(1) to F(0). The b'-subunit is a diverged and duplicated form of b found in plants and photosynthetic bacteria.</text>
</comment>
<dbReference type="AlphaFoldDB" id="A0A418NWU1"/>
<dbReference type="GO" id="GO:0046933">
    <property type="term" value="F:proton-transporting ATP synthase activity, rotational mechanism"/>
    <property type="evidence" value="ECO:0007669"/>
    <property type="project" value="UniProtKB-UniRule"/>
</dbReference>
<evidence type="ECO:0000313" key="17">
    <source>
        <dbReference type="Proteomes" id="UP000286576"/>
    </source>
</evidence>
<dbReference type="EMBL" id="QXFL01000001">
    <property type="protein sequence ID" value="RIV89089.1"/>
    <property type="molecule type" value="Genomic_DNA"/>
</dbReference>
<comment type="subcellular location">
    <subcellularLocation>
        <location evidence="13">Cell membrane</location>
        <topology evidence="13">Single-pass membrane protein</topology>
    </subcellularLocation>
    <subcellularLocation>
        <location evidence="12">Endomembrane system</location>
        <topology evidence="12">Single-pass membrane protein</topology>
    </subcellularLocation>
</comment>
<sequence>MGNATTIPETTEQMPEVFSTQEAMIEVSDEHGAATHAEPELLGLVPFQWVSIAMAVLLLIAFAGAKVHKSITGGLDAKIKAIRDNLDEAKQLRAEAEGLREKYAAKIAGAEKDAEAMLDNARREADGIVAKAEEDTAAMIARRERMAQDKIAAAERQALADLRAKAADASTAASAQLIRAKHNAAADKALADEVIAGL</sequence>
<keyword evidence="9 13" id="KW-0066">ATP synthesis</keyword>
<keyword evidence="7 13" id="KW-0406">Ion transport</keyword>
<evidence type="ECO:0000256" key="13">
    <source>
        <dbReference type="HAMAP-Rule" id="MF_01398"/>
    </source>
</evidence>
<keyword evidence="4 13" id="KW-0812">Transmembrane</keyword>
<comment type="function">
    <text evidence="10 13">F(1)F(0) ATP synthase produces ATP from ADP in the presence of a proton or sodium gradient. F-type ATPases consist of two structural domains, F(1) containing the extramembraneous catalytic core and F(0) containing the membrane proton channel, linked together by a central stalk and a peripheral stalk. During catalysis, ATP synthesis in the catalytic domain of F(1) is coupled via a rotary mechanism of the central stalk subunits to proton translocation.</text>
</comment>
<keyword evidence="6 13" id="KW-1133">Transmembrane helix</keyword>
<evidence type="ECO:0000256" key="4">
    <source>
        <dbReference type="ARBA" id="ARBA00022692"/>
    </source>
</evidence>
<keyword evidence="13" id="KW-1003">Cell membrane</keyword>
<evidence type="ECO:0000256" key="7">
    <source>
        <dbReference type="ARBA" id="ARBA00023065"/>
    </source>
</evidence>
<dbReference type="InterPro" id="IPR002146">
    <property type="entry name" value="ATP_synth_b/b'su_bac/chlpt"/>
</dbReference>
<comment type="similarity">
    <text evidence="1 13 14">Belongs to the ATPase B chain family.</text>
</comment>
<name>A0A418NWU1_9SPHN</name>
<evidence type="ECO:0000256" key="5">
    <source>
        <dbReference type="ARBA" id="ARBA00022781"/>
    </source>
</evidence>
<dbReference type="InterPro" id="IPR050059">
    <property type="entry name" value="ATP_synthase_B_chain"/>
</dbReference>
<evidence type="ECO:0000256" key="14">
    <source>
        <dbReference type="RuleBase" id="RU003848"/>
    </source>
</evidence>
<evidence type="ECO:0000256" key="2">
    <source>
        <dbReference type="ARBA" id="ARBA00022448"/>
    </source>
</evidence>
<evidence type="ECO:0000256" key="15">
    <source>
        <dbReference type="SAM" id="Coils"/>
    </source>
</evidence>
<dbReference type="CDD" id="cd06503">
    <property type="entry name" value="ATP-synt_Fo_b"/>
    <property type="match status" value="1"/>
</dbReference>
<evidence type="ECO:0000256" key="12">
    <source>
        <dbReference type="ARBA" id="ARBA00037847"/>
    </source>
</evidence>
<keyword evidence="2 13" id="KW-0813">Transport</keyword>
<reference evidence="16 17" key="1">
    <citation type="submission" date="2018-08" db="EMBL/GenBank/DDBJ databases">
        <title>Erythrobacter zhengii sp.nov., a bacterium isolated from deep-sea sediment.</title>
        <authorList>
            <person name="Fang C."/>
            <person name="Wu Y.-H."/>
            <person name="Sun C."/>
            <person name="Wang H."/>
            <person name="Cheng H."/>
            <person name="Meng F.-X."/>
            <person name="Wang C.-S."/>
            <person name="Xu X.-W."/>
        </authorList>
    </citation>
    <scope>NUCLEOTIDE SEQUENCE [LARGE SCALE GENOMIC DNA]</scope>
    <source>
        <strain evidence="16 17">V18</strain>
    </source>
</reference>
<dbReference type="Pfam" id="PF00430">
    <property type="entry name" value="ATP-synt_B"/>
    <property type="match status" value="1"/>
</dbReference>
<organism evidence="16 17">
    <name type="scientific">Aurantiacibacter zhengii</name>
    <dbReference type="NCBI Taxonomy" id="2307003"/>
    <lineage>
        <taxon>Bacteria</taxon>
        <taxon>Pseudomonadati</taxon>
        <taxon>Pseudomonadota</taxon>
        <taxon>Alphaproteobacteria</taxon>
        <taxon>Sphingomonadales</taxon>
        <taxon>Erythrobacteraceae</taxon>
        <taxon>Aurantiacibacter</taxon>
    </lineage>
</organism>
<keyword evidence="8 13" id="KW-0472">Membrane</keyword>
<dbReference type="RefSeq" id="WP_119584368.1">
    <property type="nucleotide sequence ID" value="NZ_CAWODQ010000001.1"/>
</dbReference>
<gene>
    <name evidence="13" type="primary">atpF</name>
    <name evidence="16" type="ORF">D2V07_02230</name>
</gene>